<protein>
    <submittedName>
        <fullName evidence="1">Uncharacterized protein</fullName>
    </submittedName>
</protein>
<evidence type="ECO:0000313" key="1">
    <source>
        <dbReference type="EMBL" id="GAI62751.1"/>
    </source>
</evidence>
<dbReference type="AlphaFoldDB" id="X1R6V0"/>
<gene>
    <name evidence="1" type="ORF">S12H4_08025</name>
</gene>
<organism evidence="1">
    <name type="scientific">marine sediment metagenome</name>
    <dbReference type="NCBI Taxonomy" id="412755"/>
    <lineage>
        <taxon>unclassified sequences</taxon>
        <taxon>metagenomes</taxon>
        <taxon>ecological metagenomes</taxon>
    </lineage>
</organism>
<sequence>MIDGNWQAVAFFGQEEVGVGDQYELCAFISSKTLHEGQIIGLKDFPDHIDKAVVTVSRLAADNQK</sequence>
<comment type="caution">
    <text evidence="1">The sequence shown here is derived from an EMBL/GenBank/DDBJ whole genome shotgun (WGS) entry which is preliminary data.</text>
</comment>
<dbReference type="EMBL" id="BARW01003045">
    <property type="protein sequence ID" value="GAI62751.1"/>
    <property type="molecule type" value="Genomic_DNA"/>
</dbReference>
<reference evidence="1" key="1">
    <citation type="journal article" date="2014" name="Front. Microbiol.">
        <title>High frequency of phylogenetically diverse reductive dehalogenase-homologous genes in deep subseafloor sedimentary metagenomes.</title>
        <authorList>
            <person name="Kawai M."/>
            <person name="Futagami T."/>
            <person name="Toyoda A."/>
            <person name="Takaki Y."/>
            <person name="Nishi S."/>
            <person name="Hori S."/>
            <person name="Arai W."/>
            <person name="Tsubouchi T."/>
            <person name="Morono Y."/>
            <person name="Uchiyama I."/>
            <person name="Ito T."/>
            <person name="Fujiyama A."/>
            <person name="Inagaki F."/>
            <person name="Takami H."/>
        </authorList>
    </citation>
    <scope>NUCLEOTIDE SEQUENCE</scope>
    <source>
        <strain evidence="1">Expedition CK06-06</strain>
    </source>
</reference>
<accession>X1R6V0</accession>
<proteinExistence type="predicted"/>
<name>X1R6V0_9ZZZZ</name>